<dbReference type="EMBL" id="CP001939">
    <property type="protein sequence ID" value="ADG90537.1"/>
    <property type="molecule type" value="Genomic_DNA"/>
</dbReference>
<reference evidence="2" key="2">
    <citation type="journal article" date="2010" name="Stand. Genomic Sci.">
        <title>Complete genome sequence of Thermosphaera aggregans type strain (M11TLT).</title>
        <authorList>
            <person name="Spring S."/>
            <person name="Rachel R."/>
            <person name="Lapidus A."/>
            <person name="Davenport K."/>
            <person name="Tice H."/>
            <person name="Copeland A."/>
            <person name="Cheng J.-F."/>
            <person name="Lucas S."/>
            <person name="Chen F."/>
            <person name="Nolan M."/>
            <person name="Bruce D."/>
            <person name="Goodwin L."/>
            <person name="Pitluck S."/>
            <person name="Ivanova N."/>
            <person name="Mavromatis K."/>
            <person name="Ovchinnikova G."/>
            <person name="Pati A."/>
            <person name="Chen A."/>
            <person name="Palaniappan K."/>
            <person name="Land M."/>
            <person name="Hauser L."/>
            <person name="Chang Y.-J."/>
            <person name="Jeffries C.C."/>
            <person name="Brettin T."/>
            <person name="Detter J.C."/>
            <person name="Tapia R."/>
            <person name="Han C."/>
            <person name="Heimerl T."/>
            <person name="Weikl F."/>
            <person name="Brambilla E."/>
            <person name="Goker M."/>
            <person name="Bristow J."/>
            <person name="Eisen J.A."/>
            <person name="Markowitz V."/>
            <person name="Hugenholtz P."/>
            <person name="Kyrpides N.C."/>
            <person name="Klenk H.-P."/>
        </authorList>
    </citation>
    <scope>NUCLEOTIDE SEQUENCE [LARGE SCALE GENOMIC DNA]</scope>
    <source>
        <strain evidence="2">DSM 11486 / M11TL</strain>
    </source>
</reference>
<gene>
    <name evidence="1" type="ordered locus">Tagg_0259</name>
</gene>
<evidence type="ECO:0000313" key="2">
    <source>
        <dbReference type="Proteomes" id="UP000002376"/>
    </source>
</evidence>
<reference evidence="1 2" key="1">
    <citation type="journal article" date="2010" name="Stand. Genomic Sci.">
        <title>Complete genome sequence of Thermosphaera aggregans type strain (M11TL).</title>
        <authorList>
            <person name="Spring S."/>
            <person name="Rachel R."/>
            <person name="Lapidus A."/>
            <person name="Davenport K."/>
            <person name="Tice H."/>
            <person name="Copeland A."/>
            <person name="Cheng J.F."/>
            <person name="Lucas S."/>
            <person name="Chen F."/>
            <person name="Nolan M."/>
            <person name="Bruce D."/>
            <person name="Goodwin L."/>
            <person name="Pitluck S."/>
            <person name="Ivanova N."/>
            <person name="Mavromatis K."/>
            <person name="Ovchinnikova G."/>
            <person name="Pati A."/>
            <person name="Chen A."/>
            <person name="Palaniappan K."/>
            <person name="Land M."/>
            <person name="Hauser L."/>
            <person name="Chang Y.J."/>
            <person name="Jeffries C.C."/>
            <person name="Brettin T."/>
            <person name="Detter J.C."/>
            <person name="Tapia R."/>
            <person name="Han C."/>
            <person name="Heimerl T."/>
            <person name="Weikl F."/>
            <person name="Brambilla E."/>
            <person name="Goker M."/>
            <person name="Bristow J."/>
            <person name="Eisen J.A."/>
            <person name="Markowitz V."/>
            <person name="Hugenholtz P."/>
            <person name="Kyrpides N.C."/>
            <person name="Klenk H.P."/>
        </authorList>
    </citation>
    <scope>NUCLEOTIDE SEQUENCE [LARGE SCALE GENOMIC DNA]</scope>
    <source>
        <strain evidence="2">DSM 11486 / M11TL</strain>
    </source>
</reference>
<proteinExistence type="predicted"/>
<dbReference type="Proteomes" id="UP000002376">
    <property type="component" value="Chromosome"/>
</dbReference>
<dbReference type="RefSeq" id="WP_013129130.1">
    <property type="nucleotide sequence ID" value="NC_014160.1"/>
</dbReference>
<dbReference type="GeneID" id="71811255"/>
<dbReference type="HOGENOM" id="CLU_2839545_0_0_2"/>
<dbReference type="STRING" id="633148.Tagg_0259"/>
<keyword evidence="2" id="KW-1185">Reference proteome</keyword>
<reference key="3">
    <citation type="submission" date="2010-02" db="EMBL/GenBank/DDBJ databases">
        <title>Complete genome sequence of Thermosphaera aggregans type strain (M11TL).</title>
        <authorList>
            <consortium name="US DOE Joint Genome Institute (JGI-PGF)"/>
            <person name="Spring S."/>
            <person name="Lapidus A."/>
            <person name="Munk C."/>
            <person name="Schroeder M."/>
            <person name="Glavina Del Rio T."/>
            <person name="Tice H."/>
            <person name="Copeland A."/>
            <person name="Cheng J.-F."/>
            <person name="Lucas S."/>
            <person name="Chen F."/>
            <person name="Nolan M."/>
            <person name="Bruce D."/>
            <person name="Goodwin L."/>
            <person name="Pitluck S."/>
            <person name="Ivanova N."/>
            <person name="Mavromatis K."/>
            <person name="Ovchinnikova G."/>
            <person name="Pati A."/>
            <person name="Chen A."/>
            <person name="Palaniappan K."/>
            <person name="Land M."/>
            <person name="Hauser L."/>
            <person name="Chang Y.-J."/>
            <person name="Jeffries C.C."/>
            <person name="Brettin T."/>
            <person name="Detter J.C."/>
            <person name="Tapia R."/>
            <person name="Han C."/>
            <person name="Chain P."/>
            <person name="Heimerl T."/>
            <person name="Weik F."/>
            <person name="Goker M."/>
            <person name="Rachel R."/>
            <person name="Bristow J."/>
            <person name="Eisen J.A."/>
            <person name="Markowitz V."/>
            <person name="Hugenholtz P."/>
            <person name="Kyrpides N.C."/>
            <person name="Klenk H.-P."/>
        </authorList>
    </citation>
    <scope>NUCLEOTIDE SEQUENCE</scope>
    <source>
        <strain>DSM 11486</strain>
    </source>
</reference>
<name>D5U087_THEAM</name>
<protein>
    <submittedName>
        <fullName evidence="1">Na+/solute symporter</fullName>
    </submittedName>
</protein>
<accession>D5U087</accession>
<evidence type="ECO:0000313" key="1">
    <source>
        <dbReference type="EMBL" id="ADG90537.1"/>
    </source>
</evidence>
<dbReference type="KEGG" id="tag:Tagg_0259"/>
<dbReference type="AlphaFoldDB" id="D5U087"/>
<sequence length="65" mass="7081">MRVELLVLLVAHIAVGTTLALLSRRYFTRSLRDYYTASSRLGVLLSAGTYAATTYSAFMMGGSSE</sequence>
<organism evidence="1 2">
    <name type="scientific">Thermosphaera aggregans (strain DSM 11486 / M11TL)</name>
    <dbReference type="NCBI Taxonomy" id="633148"/>
    <lineage>
        <taxon>Archaea</taxon>
        <taxon>Thermoproteota</taxon>
        <taxon>Thermoprotei</taxon>
        <taxon>Desulfurococcales</taxon>
        <taxon>Desulfurococcaceae</taxon>
        <taxon>Thermosphaera</taxon>
    </lineage>
</organism>